<dbReference type="eggNOG" id="COG1028">
    <property type="taxonomic scope" value="Bacteria"/>
</dbReference>
<dbReference type="Proteomes" id="UP000015531">
    <property type="component" value="Unassembled WGS sequence"/>
</dbReference>
<evidence type="ECO:0000313" key="2">
    <source>
        <dbReference type="Proteomes" id="UP000015531"/>
    </source>
</evidence>
<gene>
    <name evidence="1" type="ORF">RLDS_18330</name>
</gene>
<dbReference type="EMBL" id="ATDP01000101">
    <property type="protein sequence ID" value="EQB12731.1"/>
    <property type="molecule type" value="Genomic_DNA"/>
</dbReference>
<dbReference type="RefSeq" id="WP_021227231.1">
    <property type="nucleotide sequence ID" value="NZ_ATDP01000101.1"/>
</dbReference>
<protein>
    <submittedName>
        <fullName evidence="1">Short-chain dehydrogenase</fullName>
    </submittedName>
</protein>
<dbReference type="Gene3D" id="3.40.50.720">
    <property type="entry name" value="NAD(P)-binding Rossmann-like Domain"/>
    <property type="match status" value="1"/>
</dbReference>
<name>T0H8Q3_9SPHN</name>
<dbReference type="PATRIC" id="fig|1331060.3.peg.3534"/>
<accession>T0H8Q3</accession>
<dbReference type="AlphaFoldDB" id="T0H8Q3"/>
<dbReference type="InterPro" id="IPR036291">
    <property type="entry name" value="NAD(P)-bd_dom_sf"/>
</dbReference>
<evidence type="ECO:0000313" key="1">
    <source>
        <dbReference type="EMBL" id="EQB12731.1"/>
    </source>
</evidence>
<dbReference type="GO" id="GO:0016491">
    <property type="term" value="F:oxidoreductase activity"/>
    <property type="evidence" value="ECO:0007669"/>
    <property type="project" value="TreeGrafter"/>
</dbReference>
<comment type="caution">
    <text evidence="1">The sequence shown here is derived from an EMBL/GenBank/DDBJ whole genome shotgun (WGS) entry which is preliminary data.</text>
</comment>
<dbReference type="InterPro" id="IPR002347">
    <property type="entry name" value="SDR_fam"/>
</dbReference>
<dbReference type="PRINTS" id="PR00081">
    <property type="entry name" value="GDHRDH"/>
</dbReference>
<sequence>MALRPVMSGAAVIIGASGGIGGAFRTLLEEEGAFDQIHGFARSFDGANHIDLLDEASIAGAAAQIAAGPAPTLVLVATGLLHDGDRGPEKALRDLDPQWLARTYAVNAIGPMLVAKHVLPLMPRTGRTVFAALSARVGSISDNRLGGWHGYRASKAGLNMMMRNLAIEEKRRNDRSVVVTLHPGTVDTDLSRPFQANVPDGRLFDPERAAMQLLDVIEALKPANSGKLFDYQGEEIPF</sequence>
<dbReference type="PANTHER" id="PTHR43544">
    <property type="entry name" value="SHORT-CHAIN DEHYDROGENASE/REDUCTASE"/>
    <property type="match status" value="1"/>
</dbReference>
<proteinExistence type="predicted"/>
<dbReference type="Pfam" id="PF00106">
    <property type="entry name" value="adh_short"/>
    <property type="match status" value="1"/>
</dbReference>
<dbReference type="GO" id="GO:0005737">
    <property type="term" value="C:cytoplasm"/>
    <property type="evidence" value="ECO:0007669"/>
    <property type="project" value="TreeGrafter"/>
</dbReference>
<organism evidence="1 2">
    <name type="scientific">Sphingobium lactosutens DS20</name>
    <dbReference type="NCBI Taxonomy" id="1331060"/>
    <lineage>
        <taxon>Bacteria</taxon>
        <taxon>Pseudomonadati</taxon>
        <taxon>Pseudomonadota</taxon>
        <taxon>Alphaproteobacteria</taxon>
        <taxon>Sphingomonadales</taxon>
        <taxon>Sphingomonadaceae</taxon>
        <taxon>Sphingobium</taxon>
    </lineage>
</organism>
<reference evidence="1 2" key="1">
    <citation type="journal article" date="2013" name="Genome Announc.">
        <title>Draft Genome Sequence of Sphingobium lactosutens Strain DS20T, Isolated from a Hexachlorocyclohexane Dumpsite.</title>
        <authorList>
            <person name="Kumar R."/>
            <person name="Dwivedi V."/>
            <person name="Negi V."/>
            <person name="Khurana J.P."/>
            <person name="Lal R."/>
        </authorList>
    </citation>
    <scope>NUCLEOTIDE SEQUENCE [LARGE SCALE GENOMIC DNA]</scope>
    <source>
        <strain evidence="1 2">DS20</strain>
    </source>
</reference>
<dbReference type="PANTHER" id="PTHR43544:SF12">
    <property type="entry name" value="NAD(P)-BINDING ROSSMANN-FOLD SUPERFAMILY PROTEIN"/>
    <property type="match status" value="1"/>
</dbReference>
<dbReference type="SUPFAM" id="SSF51735">
    <property type="entry name" value="NAD(P)-binding Rossmann-fold domains"/>
    <property type="match status" value="1"/>
</dbReference>
<dbReference type="InterPro" id="IPR051468">
    <property type="entry name" value="Fungal_SecMetab_SDRs"/>
</dbReference>
<keyword evidence="2" id="KW-1185">Reference proteome</keyword>